<keyword evidence="2" id="KW-1185">Reference proteome</keyword>
<evidence type="ECO:0008006" key="3">
    <source>
        <dbReference type="Google" id="ProtNLM"/>
    </source>
</evidence>
<evidence type="ECO:0000313" key="2">
    <source>
        <dbReference type="Proteomes" id="UP000643279"/>
    </source>
</evidence>
<comment type="caution">
    <text evidence="1">The sequence shown here is derived from an EMBL/GenBank/DDBJ whole genome shotgun (WGS) entry which is preliminary data.</text>
</comment>
<dbReference type="Proteomes" id="UP000643279">
    <property type="component" value="Unassembled WGS sequence"/>
</dbReference>
<reference evidence="2" key="1">
    <citation type="journal article" date="2019" name="Int. J. Syst. Evol. Microbiol.">
        <title>The Global Catalogue of Microorganisms (GCM) 10K type strain sequencing project: providing services to taxonomists for standard genome sequencing and annotation.</title>
        <authorList>
            <consortium name="The Broad Institute Genomics Platform"/>
            <consortium name="The Broad Institute Genome Sequencing Center for Infectious Disease"/>
            <person name="Wu L."/>
            <person name="Ma J."/>
        </authorList>
    </citation>
    <scope>NUCLEOTIDE SEQUENCE [LARGE SCALE GENOMIC DNA]</scope>
    <source>
        <strain evidence="2">CGMCC 1.12778</strain>
    </source>
</reference>
<protein>
    <recommendedName>
        <fullName evidence="3">Lipoprotein</fullName>
    </recommendedName>
</protein>
<dbReference type="RefSeq" id="WP_188572087.1">
    <property type="nucleotide sequence ID" value="NZ_BMFW01000012.1"/>
</dbReference>
<sequence>MLAGGKYWAEIRGWEQGAYAVDTAAIRDAATPPSQSDASAEAAVDEAIADYNRALDDMNRMSRKDILSPDLQGPGRSPAKRIIEALSALGWAPAMEYPEGVQVWTISGIPDGGRSDGTQAYFSLPSRKDEHRFDFQDRGDIWLGKPTVTVNFEVPRTRL</sequence>
<gene>
    <name evidence="1" type="ORF">GCM10007170_26810</name>
</gene>
<evidence type="ECO:0000313" key="1">
    <source>
        <dbReference type="EMBL" id="GGH97187.1"/>
    </source>
</evidence>
<name>A0ABQ2AW04_9MICC</name>
<organism evidence="1 2">
    <name type="scientific">Arthrobacter liuii</name>
    <dbReference type="NCBI Taxonomy" id="1476996"/>
    <lineage>
        <taxon>Bacteria</taxon>
        <taxon>Bacillati</taxon>
        <taxon>Actinomycetota</taxon>
        <taxon>Actinomycetes</taxon>
        <taxon>Micrococcales</taxon>
        <taxon>Micrococcaceae</taxon>
        <taxon>Arthrobacter</taxon>
    </lineage>
</organism>
<accession>A0ABQ2AW04</accession>
<proteinExistence type="predicted"/>
<dbReference type="EMBL" id="BMFW01000012">
    <property type="protein sequence ID" value="GGH97187.1"/>
    <property type="molecule type" value="Genomic_DNA"/>
</dbReference>